<gene>
    <name evidence="6" type="ORF">RZO55_21645</name>
</gene>
<evidence type="ECO:0000256" key="2">
    <source>
        <dbReference type="ARBA" id="ARBA00022723"/>
    </source>
</evidence>
<dbReference type="EMBL" id="JAWONS010000309">
    <property type="protein sequence ID" value="MDW2800179.1"/>
    <property type="molecule type" value="Genomic_DNA"/>
</dbReference>
<dbReference type="Proteomes" id="UP001276854">
    <property type="component" value="Unassembled WGS sequence"/>
</dbReference>
<dbReference type="Gene3D" id="3.30.70.20">
    <property type="match status" value="1"/>
</dbReference>
<accession>A0ABU4GRG4</accession>
<sequence length="90" mass="9345">MSRKWYPVIDYTNCAECGSCIEMCSHGVYDAQKAPTPIVINENGCVEGCHGCGSLCPNGAITYVGDDTGWTPPNGVDDNTSCGCGCGGNC</sequence>
<evidence type="ECO:0000256" key="4">
    <source>
        <dbReference type="ARBA" id="ARBA00023014"/>
    </source>
</evidence>
<keyword evidence="3" id="KW-0408">Iron</keyword>
<reference evidence="6 7" key="1">
    <citation type="submission" date="2023-10" db="EMBL/GenBank/DDBJ databases">
        <title>A novel Glycoside Hydrolase 43-Like Enzyme from Clostrdium boliviensis is an Endo-xylanase, and a Candidate for Xylooligosaccharides Production from Different Xylan Substrates.</title>
        <authorList>
            <person name="Alvarez M.T."/>
            <person name="Rocabado-Villegas L.R."/>
            <person name="Salas-Veizaga D.M."/>
            <person name="Linares-Pasten J.A."/>
            <person name="Gudmundsdottir E.E."/>
            <person name="Hreggvidsson G.O."/>
            <person name="Adlercreutz P."/>
            <person name="Nordberg Karlsson E."/>
        </authorList>
    </citation>
    <scope>NUCLEOTIDE SEQUENCE [LARGE SCALE GENOMIC DNA]</scope>
    <source>
        <strain evidence="6 7">E-1</strain>
    </source>
</reference>
<evidence type="ECO:0000256" key="3">
    <source>
        <dbReference type="ARBA" id="ARBA00023004"/>
    </source>
</evidence>
<dbReference type="InterPro" id="IPR017896">
    <property type="entry name" value="4Fe4S_Fe-S-bd"/>
</dbReference>
<name>A0ABU4GRG4_9CLOT</name>
<proteinExistence type="predicted"/>
<feature type="domain" description="4Fe-4S ferredoxin-type" evidence="5">
    <location>
        <begin position="5"/>
        <end position="34"/>
    </location>
</feature>
<dbReference type="PROSITE" id="PS51379">
    <property type="entry name" value="4FE4S_FER_2"/>
    <property type="match status" value="2"/>
</dbReference>
<comment type="caution">
    <text evidence="6">The sequence shown here is derived from an EMBL/GenBank/DDBJ whole genome shotgun (WGS) entry which is preliminary data.</text>
</comment>
<feature type="domain" description="4Fe-4S ferredoxin-type" evidence="5">
    <location>
        <begin position="36"/>
        <end position="66"/>
    </location>
</feature>
<evidence type="ECO:0000256" key="1">
    <source>
        <dbReference type="ARBA" id="ARBA00022485"/>
    </source>
</evidence>
<protein>
    <submittedName>
        <fullName evidence="6">4Fe-4S ferredoxin</fullName>
    </submittedName>
</protein>
<dbReference type="PANTHER" id="PTHR43687:SF1">
    <property type="entry name" value="FERREDOXIN III"/>
    <property type="match status" value="1"/>
</dbReference>
<dbReference type="PANTHER" id="PTHR43687">
    <property type="entry name" value="ADENYLYLSULFATE REDUCTASE, BETA SUBUNIT"/>
    <property type="match status" value="1"/>
</dbReference>
<dbReference type="RefSeq" id="WP_318066365.1">
    <property type="nucleotide sequence ID" value="NZ_JAWONS010000309.1"/>
</dbReference>
<evidence type="ECO:0000259" key="5">
    <source>
        <dbReference type="PROSITE" id="PS51379"/>
    </source>
</evidence>
<dbReference type="InterPro" id="IPR050572">
    <property type="entry name" value="Fe-S_Ferredoxin"/>
</dbReference>
<keyword evidence="1" id="KW-0004">4Fe-4S</keyword>
<keyword evidence="2" id="KW-0479">Metal-binding</keyword>
<keyword evidence="7" id="KW-1185">Reference proteome</keyword>
<organism evidence="6 7">
    <name type="scientific">Clostridium boliviensis</name>
    <dbReference type="NCBI Taxonomy" id="318465"/>
    <lineage>
        <taxon>Bacteria</taxon>
        <taxon>Bacillati</taxon>
        <taxon>Bacillota</taxon>
        <taxon>Clostridia</taxon>
        <taxon>Eubacteriales</taxon>
        <taxon>Clostridiaceae</taxon>
        <taxon>Clostridium</taxon>
    </lineage>
</organism>
<keyword evidence="4" id="KW-0411">Iron-sulfur</keyword>
<evidence type="ECO:0000313" key="7">
    <source>
        <dbReference type="Proteomes" id="UP001276854"/>
    </source>
</evidence>
<dbReference type="SUPFAM" id="SSF54862">
    <property type="entry name" value="4Fe-4S ferredoxins"/>
    <property type="match status" value="1"/>
</dbReference>
<evidence type="ECO:0000313" key="6">
    <source>
        <dbReference type="EMBL" id="MDW2800179.1"/>
    </source>
</evidence>